<dbReference type="Pfam" id="PF01582">
    <property type="entry name" value="TIR"/>
    <property type="match status" value="1"/>
</dbReference>
<dbReference type="SMART" id="SM00255">
    <property type="entry name" value="TIR"/>
    <property type="match status" value="1"/>
</dbReference>
<evidence type="ECO:0000313" key="15">
    <source>
        <dbReference type="Proteomes" id="UP001168098"/>
    </source>
</evidence>
<dbReference type="EC" id="3.2.2.6" evidence="3"/>
<dbReference type="Pfam" id="PF00931">
    <property type="entry name" value="NB-ARC"/>
    <property type="match status" value="1"/>
</dbReference>
<gene>
    <name evidence="14" type="ORF">PVL29_025045</name>
</gene>
<dbReference type="InterPro" id="IPR003591">
    <property type="entry name" value="Leu-rich_rpt_typical-subtyp"/>
</dbReference>
<accession>A0AA38YTC9</accession>
<evidence type="ECO:0000256" key="5">
    <source>
        <dbReference type="ARBA" id="ARBA00022614"/>
    </source>
</evidence>
<dbReference type="SMART" id="SM00369">
    <property type="entry name" value="LRR_TYP"/>
    <property type="match status" value="8"/>
</dbReference>
<evidence type="ECO:0000256" key="1">
    <source>
        <dbReference type="ARBA" id="ARBA00004123"/>
    </source>
</evidence>
<comment type="caution">
    <text evidence="14">The sequence shown here is derived from an EMBL/GenBank/DDBJ whole genome shotgun (WGS) entry which is preliminary data.</text>
</comment>
<dbReference type="Proteomes" id="UP001168098">
    <property type="component" value="Unassembled WGS sequence"/>
</dbReference>
<dbReference type="Pfam" id="PF23286">
    <property type="entry name" value="LRR_13"/>
    <property type="match status" value="1"/>
</dbReference>
<evidence type="ECO:0000256" key="10">
    <source>
        <dbReference type="ARBA" id="ARBA00023242"/>
    </source>
</evidence>
<dbReference type="Gene3D" id="1.10.8.430">
    <property type="entry name" value="Helical domain of apoptotic protease-activating factors"/>
    <property type="match status" value="1"/>
</dbReference>
<name>A0AA38YTC9_VITRO</name>
<sequence length="1338" mass="153117">MASTSAQMASDSSSSTSRCTYDVFLSFRGEDTRYNFTDHLYTALVQRGVNTFRDDKLRRGEEIAPELLKAIEESRSSIVVFSKTYVDSRWCLDELAKIMECKREYRQIVLPIFYHVDPSDVRKQTGSFGEAFTNYEENWKNKAQRWREALTEAGNISGWHINEEYESEHIKKITTNIVHRLGCKLLFVEDNLVGMGFHLKKMSLGLSTLSNDVRMVGICGIGGIGKTTIAKYVYNQISWRFECSSFLEKVREACKNKGLLRLQNQLLNDIMVEGNKNISTISQGANMIKNSLHFRKALIVFDNVDDMDQLEFLVGNHNWFGNGSRIIITTRDKHLLTMLKVDYLYEVKGLNSQEALELFSQHAFLPNLPREDYKNLLDRVMHYCQGLPLALKVLGSLLCGKTTREWESELHKLEKEPEVKIQNVLKISFDGLDRTQKKTFLDIACLFEGEDRDFASKVLDSCGLYGERGIRVLWERCLITISNNKICMHDLIQQMGQEIVREQHPEAPSKWSRLWNPDDIYRAFTSKKGMKNVETICLDLSRSNEIWFTSKIFAQMKKVFAKMNKLRLLKIYYSHRCEYKMLLPKDFEFPSNLRYLHWEGLESLPLNFHGENLIAINLKSSNIKEFWAGNKCLAKLKFIDLSNSKQLIKMPKFSSMPNLERLNLEECTHLRQLHSSISAFPEMKFLRELNLSGSGIKEVPSSIGCFKSLEILDLSKCSKFEKFPDIIFVNMEHLRRLELSESGIKELPNNIGYLDSLKFLNLSGCLNFEKFPEIQGKMKHLEWLYLKKTAIKELPNSIGYLESLKALDLSGCSNFEKFPEIQGNMKHLERLSLADTAIKELPISFESLEALESLSLSRCSNFKKFPEIQKNMESLYFLYLNGTAIKELSCSMGHLPKLASLDLGNCKNLKSIQSNISELKSLHRYSLNGCSNLEAFSEITEDMEHLQLLHLRGMVIGELPSSIERLRGLTRLELSNCENLVSLPNTIGNLTCLHTLLVHNCSKLHKLPDNLRSLQRCLRILDLGGCNLMEGAIPSDLWCLFSLVSLNVSENNIRRIPTGIIHLAQLYTLRMNHCPMLEEIPKLPSSLRSIEAHGCPHLEALSSDPTHLLWSSLLNCFKSENQDFRCRRNPDRRLRSGIHIVIPGRSGIPEWISCESKGCEATINLPKNWYEDDSFLGFALSFQHLPLDNDNEYEIRHGLMDLEGSRHGYLQDGTLPQCLLSISHGEQSKHVANVTFDMNCKSYSVGGVAYDLHSYDTSSTSSTDPALLMAYFLQNTISSEYRSSGWNRLKARFGGTFRCGNKVAFKVESYGIHLIYDYAPDHHQQNENQGTSSLFFIP</sequence>
<dbReference type="GO" id="GO:0050832">
    <property type="term" value="P:defense response to fungus"/>
    <property type="evidence" value="ECO:0007669"/>
    <property type="project" value="UniProtKB-ARBA"/>
</dbReference>
<proteinExistence type="inferred from homology"/>
<comment type="subcellular location">
    <subcellularLocation>
        <location evidence="2">Cytoplasm</location>
    </subcellularLocation>
    <subcellularLocation>
        <location evidence="1">Nucleus</location>
    </subcellularLocation>
</comment>
<dbReference type="InterPro" id="IPR027417">
    <property type="entry name" value="P-loop_NTPase"/>
</dbReference>
<keyword evidence="6" id="KW-0677">Repeat</keyword>
<dbReference type="InterPro" id="IPR055414">
    <property type="entry name" value="LRR_R13L4/SHOC2-like"/>
</dbReference>
<evidence type="ECO:0000313" key="14">
    <source>
        <dbReference type="EMBL" id="KAJ9676326.1"/>
    </source>
</evidence>
<dbReference type="GO" id="GO:0007165">
    <property type="term" value="P:signal transduction"/>
    <property type="evidence" value="ECO:0007669"/>
    <property type="project" value="InterPro"/>
</dbReference>
<dbReference type="GO" id="GO:0043531">
    <property type="term" value="F:ADP binding"/>
    <property type="evidence" value="ECO:0007669"/>
    <property type="project" value="InterPro"/>
</dbReference>
<dbReference type="Gene3D" id="3.80.10.10">
    <property type="entry name" value="Ribonuclease Inhibitor"/>
    <property type="match status" value="3"/>
</dbReference>
<dbReference type="FunFam" id="3.40.50.10140:FF:000007">
    <property type="entry name" value="Disease resistance protein (TIR-NBS-LRR class)"/>
    <property type="match status" value="1"/>
</dbReference>
<keyword evidence="7" id="KW-0378">Hydrolase</keyword>
<dbReference type="GO" id="GO:0043068">
    <property type="term" value="P:positive regulation of programmed cell death"/>
    <property type="evidence" value="ECO:0007669"/>
    <property type="project" value="UniProtKB-ARBA"/>
</dbReference>
<organism evidence="14 15">
    <name type="scientific">Vitis rotundifolia</name>
    <name type="common">Muscadine grape</name>
    <dbReference type="NCBI Taxonomy" id="103349"/>
    <lineage>
        <taxon>Eukaryota</taxon>
        <taxon>Viridiplantae</taxon>
        <taxon>Streptophyta</taxon>
        <taxon>Embryophyta</taxon>
        <taxon>Tracheophyta</taxon>
        <taxon>Spermatophyta</taxon>
        <taxon>Magnoliopsida</taxon>
        <taxon>eudicotyledons</taxon>
        <taxon>Gunneridae</taxon>
        <taxon>Pentapetalae</taxon>
        <taxon>rosids</taxon>
        <taxon>Vitales</taxon>
        <taxon>Vitaceae</taxon>
        <taxon>Viteae</taxon>
        <taxon>Vitis</taxon>
    </lineage>
</organism>
<evidence type="ECO:0000256" key="3">
    <source>
        <dbReference type="ARBA" id="ARBA00011982"/>
    </source>
</evidence>
<dbReference type="SUPFAM" id="SSF52058">
    <property type="entry name" value="L domain-like"/>
    <property type="match status" value="2"/>
</dbReference>
<keyword evidence="15" id="KW-1185">Reference proteome</keyword>
<evidence type="ECO:0000256" key="12">
    <source>
        <dbReference type="ARBA" id="ARBA00061488"/>
    </source>
</evidence>
<evidence type="ECO:0000256" key="9">
    <source>
        <dbReference type="ARBA" id="ARBA00023027"/>
    </source>
</evidence>
<feature type="domain" description="TIR" evidence="13">
    <location>
        <begin position="19"/>
        <end position="181"/>
    </location>
</feature>
<keyword evidence="8" id="KW-0611">Plant defense</keyword>
<keyword evidence="10" id="KW-0539">Nucleus</keyword>
<dbReference type="PROSITE" id="PS50104">
    <property type="entry name" value="TIR"/>
    <property type="match status" value="1"/>
</dbReference>
<dbReference type="FunFam" id="1.10.8.430:FF:000002">
    <property type="entry name" value="Disease resistance protein (TIR-NBS-LRR class)"/>
    <property type="match status" value="1"/>
</dbReference>
<evidence type="ECO:0000256" key="6">
    <source>
        <dbReference type="ARBA" id="ARBA00022737"/>
    </source>
</evidence>
<keyword evidence="4" id="KW-0963">Cytoplasm</keyword>
<reference evidence="14 15" key="1">
    <citation type="journal article" date="2023" name="BMC Biotechnol.">
        <title>Vitis rotundifolia cv Carlos genome sequencing.</title>
        <authorList>
            <person name="Huff M."/>
            <person name="Hulse-Kemp A."/>
            <person name="Scheffler B."/>
            <person name="Youngblood R."/>
            <person name="Simpson S."/>
            <person name="Babiker E."/>
            <person name="Staton M."/>
        </authorList>
    </citation>
    <scope>NUCLEOTIDE SEQUENCE [LARGE SCALE GENOMIC DNA]</scope>
    <source>
        <tissue evidence="14">Leaf</tissue>
    </source>
</reference>
<dbReference type="Gene3D" id="3.40.50.10140">
    <property type="entry name" value="Toll/interleukin-1 receptor homology (TIR) domain"/>
    <property type="match status" value="1"/>
</dbReference>
<dbReference type="Pfam" id="PF20160">
    <property type="entry name" value="C-JID"/>
    <property type="match status" value="1"/>
</dbReference>
<evidence type="ECO:0000256" key="7">
    <source>
        <dbReference type="ARBA" id="ARBA00022801"/>
    </source>
</evidence>
<dbReference type="InterPro" id="IPR045344">
    <property type="entry name" value="C-JID"/>
</dbReference>
<dbReference type="PANTHER" id="PTHR11017">
    <property type="entry name" value="LEUCINE-RICH REPEAT-CONTAINING PROTEIN"/>
    <property type="match status" value="1"/>
</dbReference>
<dbReference type="Gene3D" id="3.40.50.300">
    <property type="entry name" value="P-loop containing nucleotide triphosphate hydrolases"/>
    <property type="match status" value="1"/>
</dbReference>
<dbReference type="InterPro" id="IPR058546">
    <property type="entry name" value="RPS4B/Roq1-like_LRR"/>
</dbReference>
<evidence type="ECO:0000256" key="2">
    <source>
        <dbReference type="ARBA" id="ARBA00004496"/>
    </source>
</evidence>
<dbReference type="GO" id="GO:0005737">
    <property type="term" value="C:cytoplasm"/>
    <property type="evidence" value="ECO:0007669"/>
    <property type="project" value="UniProtKB-SubCell"/>
</dbReference>
<evidence type="ECO:0000256" key="4">
    <source>
        <dbReference type="ARBA" id="ARBA00022490"/>
    </source>
</evidence>
<dbReference type="SUPFAM" id="SSF52540">
    <property type="entry name" value="P-loop containing nucleoside triphosphate hydrolases"/>
    <property type="match status" value="1"/>
</dbReference>
<dbReference type="PRINTS" id="PR00364">
    <property type="entry name" value="DISEASERSIST"/>
</dbReference>
<dbReference type="PANTHER" id="PTHR11017:SF570">
    <property type="entry name" value="DISEASE RESISTANCE PROTEIN (TIR-NBS CLASS)-RELATED"/>
    <property type="match status" value="1"/>
</dbReference>
<dbReference type="GO" id="GO:0005634">
    <property type="term" value="C:nucleus"/>
    <property type="evidence" value="ECO:0007669"/>
    <property type="project" value="UniProtKB-SubCell"/>
</dbReference>
<dbReference type="Pfam" id="PF23598">
    <property type="entry name" value="LRR_14"/>
    <property type="match status" value="1"/>
</dbReference>
<dbReference type="InterPro" id="IPR058192">
    <property type="entry name" value="WHD_ROQ1-like"/>
</dbReference>
<dbReference type="SUPFAM" id="SSF52200">
    <property type="entry name" value="Toll/Interleukin receptor TIR domain"/>
    <property type="match status" value="1"/>
</dbReference>
<comment type="catalytic activity">
    <reaction evidence="11">
        <text>NAD(+) + H2O = ADP-D-ribose + nicotinamide + H(+)</text>
        <dbReference type="Rhea" id="RHEA:16301"/>
        <dbReference type="ChEBI" id="CHEBI:15377"/>
        <dbReference type="ChEBI" id="CHEBI:15378"/>
        <dbReference type="ChEBI" id="CHEBI:17154"/>
        <dbReference type="ChEBI" id="CHEBI:57540"/>
        <dbReference type="ChEBI" id="CHEBI:57967"/>
        <dbReference type="EC" id="3.2.2.6"/>
    </reaction>
    <physiologicalReaction direction="left-to-right" evidence="11">
        <dbReference type="Rhea" id="RHEA:16302"/>
    </physiologicalReaction>
</comment>
<dbReference type="InterPro" id="IPR035897">
    <property type="entry name" value="Toll_tir_struct_dom_sf"/>
</dbReference>
<protein>
    <recommendedName>
        <fullName evidence="3">ADP-ribosyl cyclase/cyclic ADP-ribose hydrolase</fullName>
        <ecNumber evidence="3">3.2.2.6</ecNumber>
    </recommendedName>
</protein>
<evidence type="ECO:0000256" key="11">
    <source>
        <dbReference type="ARBA" id="ARBA00047304"/>
    </source>
</evidence>
<comment type="similarity">
    <text evidence="12">Belongs to the disease resistance TIR-NB-LRR family.</text>
</comment>
<dbReference type="Pfam" id="PF23282">
    <property type="entry name" value="WHD_ROQ1"/>
    <property type="match status" value="1"/>
</dbReference>
<dbReference type="InterPro" id="IPR042197">
    <property type="entry name" value="Apaf_helical"/>
</dbReference>
<dbReference type="InterPro" id="IPR000157">
    <property type="entry name" value="TIR_dom"/>
</dbReference>
<keyword evidence="9" id="KW-0520">NAD</keyword>
<evidence type="ECO:0000256" key="8">
    <source>
        <dbReference type="ARBA" id="ARBA00022821"/>
    </source>
</evidence>
<evidence type="ECO:0000259" key="13">
    <source>
        <dbReference type="PROSITE" id="PS50104"/>
    </source>
</evidence>
<dbReference type="InterPro" id="IPR002182">
    <property type="entry name" value="NB-ARC"/>
</dbReference>
<dbReference type="InterPro" id="IPR044974">
    <property type="entry name" value="Disease_R_plants"/>
</dbReference>
<dbReference type="InterPro" id="IPR032675">
    <property type="entry name" value="LRR_dom_sf"/>
</dbReference>
<dbReference type="GO" id="GO:0061809">
    <property type="term" value="F:NAD+ nucleosidase activity, cyclic ADP-ribose generating"/>
    <property type="evidence" value="ECO:0007669"/>
    <property type="project" value="UniProtKB-EC"/>
</dbReference>
<keyword evidence="5" id="KW-0433">Leucine-rich repeat</keyword>
<dbReference type="EMBL" id="JARBHA010000018">
    <property type="protein sequence ID" value="KAJ9676326.1"/>
    <property type="molecule type" value="Genomic_DNA"/>
</dbReference>